<feature type="compositionally biased region" description="Basic residues" evidence="10">
    <location>
        <begin position="986"/>
        <end position="995"/>
    </location>
</feature>
<evidence type="ECO:0000256" key="8">
    <source>
        <dbReference type="ARBA" id="ARBA00038040"/>
    </source>
</evidence>
<comment type="catalytic activity">
    <reaction evidence="9">
        <text>ATP + H2O = ADP + phosphate + H(+)</text>
        <dbReference type="Rhea" id="RHEA:13065"/>
        <dbReference type="ChEBI" id="CHEBI:15377"/>
        <dbReference type="ChEBI" id="CHEBI:15378"/>
        <dbReference type="ChEBI" id="CHEBI:30616"/>
        <dbReference type="ChEBI" id="CHEBI:43474"/>
        <dbReference type="ChEBI" id="CHEBI:456216"/>
        <dbReference type="EC" id="3.6.4.13"/>
    </reaction>
</comment>
<dbReference type="Pfam" id="PF00271">
    <property type="entry name" value="Helicase_C"/>
    <property type="match status" value="1"/>
</dbReference>
<dbReference type="InterPro" id="IPR001650">
    <property type="entry name" value="Helicase_C-like"/>
</dbReference>
<feature type="compositionally biased region" description="Basic and acidic residues" evidence="10">
    <location>
        <begin position="28"/>
        <end position="45"/>
    </location>
</feature>
<dbReference type="EMBL" id="JAFNEN010001691">
    <property type="protein sequence ID" value="KAG8173503.1"/>
    <property type="molecule type" value="Genomic_DNA"/>
</dbReference>
<evidence type="ECO:0000256" key="7">
    <source>
        <dbReference type="ARBA" id="ARBA00023187"/>
    </source>
</evidence>
<evidence type="ECO:0000259" key="12">
    <source>
        <dbReference type="PROSITE" id="PS51194"/>
    </source>
</evidence>
<dbReference type="GO" id="GO:0006397">
    <property type="term" value="P:mRNA processing"/>
    <property type="evidence" value="ECO:0007669"/>
    <property type="project" value="UniProtKB-KW"/>
</dbReference>
<dbReference type="Proteomes" id="UP000827092">
    <property type="component" value="Unassembled WGS sequence"/>
</dbReference>
<dbReference type="CDD" id="cd18791">
    <property type="entry name" value="SF2_C_RHA"/>
    <property type="match status" value="1"/>
</dbReference>
<dbReference type="GO" id="GO:0008380">
    <property type="term" value="P:RNA splicing"/>
    <property type="evidence" value="ECO:0007669"/>
    <property type="project" value="UniProtKB-KW"/>
</dbReference>
<dbReference type="InterPro" id="IPR048333">
    <property type="entry name" value="HA2_WH"/>
</dbReference>
<feature type="domain" description="Helicase C-terminal" evidence="12">
    <location>
        <begin position="491"/>
        <end position="674"/>
    </location>
</feature>
<comment type="caution">
    <text evidence="13">The sequence shown here is derived from an EMBL/GenBank/DDBJ whole genome shotgun (WGS) entry which is preliminary data.</text>
</comment>
<evidence type="ECO:0000256" key="1">
    <source>
        <dbReference type="ARBA" id="ARBA00012552"/>
    </source>
</evidence>
<gene>
    <name evidence="13" type="ORF">JTE90_001014</name>
</gene>
<dbReference type="GO" id="GO:0005524">
    <property type="term" value="F:ATP binding"/>
    <property type="evidence" value="ECO:0007669"/>
    <property type="project" value="UniProtKB-KW"/>
</dbReference>
<dbReference type="GO" id="GO:0003723">
    <property type="term" value="F:RNA binding"/>
    <property type="evidence" value="ECO:0007669"/>
    <property type="project" value="TreeGrafter"/>
</dbReference>
<evidence type="ECO:0000313" key="13">
    <source>
        <dbReference type="EMBL" id="KAG8173503.1"/>
    </source>
</evidence>
<dbReference type="PANTHER" id="PTHR18934">
    <property type="entry name" value="ATP-DEPENDENT RNA HELICASE"/>
    <property type="match status" value="1"/>
</dbReference>
<feature type="domain" description="Helicase ATP-binding" evidence="11">
    <location>
        <begin position="314"/>
        <end position="477"/>
    </location>
</feature>
<dbReference type="SUPFAM" id="SSF52540">
    <property type="entry name" value="P-loop containing nucleoside triphosphate hydrolases"/>
    <property type="match status" value="1"/>
</dbReference>
<dbReference type="Pfam" id="PF07717">
    <property type="entry name" value="OB_NTP_bind"/>
    <property type="match status" value="1"/>
</dbReference>
<evidence type="ECO:0000256" key="10">
    <source>
        <dbReference type="SAM" id="MobiDB-lite"/>
    </source>
</evidence>
<feature type="compositionally biased region" description="Polar residues" evidence="10">
    <location>
        <begin position="974"/>
        <end position="984"/>
    </location>
</feature>
<feature type="region of interest" description="Disordered" evidence="10">
    <location>
        <begin position="1"/>
        <end position="88"/>
    </location>
</feature>
<evidence type="ECO:0000256" key="5">
    <source>
        <dbReference type="ARBA" id="ARBA00022806"/>
    </source>
</evidence>
<dbReference type="Gene3D" id="1.20.120.1080">
    <property type="match status" value="1"/>
</dbReference>
<reference evidence="13 14" key="1">
    <citation type="journal article" date="2022" name="Nat. Ecol. Evol.">
        <title>A masculinizing supergene underlies an exaggerated male reproductive morph in a spider.</title>
        <authorList>
            <person name="Hendrickx F."/>
            <person name="De Corte Z."/>
            <person name="Sonet G."/>
            <person name="Van Belleghem S.M."/>
            <person name="Kostlbacher S."/>
            <person name="Vangestel C."/>
        </authorList>
    </citation>
    <scope>NUCLEOTIDE SEQUENCE [LARGE SCALE GENOMIC DNA]</scope>
    <source>
        <strain evidence="13">W744_W776</strain>
    </source>
</reference>
<organism evidence="13 14">
    <name type="scientific">Oedothorax gibbosus</name>
    <dbReference type="NCBI Taxonomy" id="931172"/>
    <lineage>
        <taxon>Eukaryota</taxon>
        <taxon>Metazoa</taxon>
        <taxon>Ecdysozoa</taxon>
        <taxon>Arthropoda</taxon>
        <taxon>Chelicerata</taxon>
        <taxon>Arachnida</taxon>
        <taxon>Araneae</taxon>
        <taxon>Araneomorphae</taxon>
        <taxon>Entelegynae</taxon>
        <taxon>Araneoidea</taxon>
        <taxon>Linyphiidae</taxon>
        <taxon>Erigoninae</taxon>
        <taxon>Oedothorax</taxon>
    </lineage>
</organism>
<dbReference type="InterPro" id="IPR011709">
    <property type="entry name" value="DEAD-box_helicase_OB_fold"/>
</dbReference>
<keyword evidence="7" id="KW-0508">mRNA splicing</keyword>
<feature type="region of interest" description="Disordered" evidence="10">
    <location>
        <begin position="937"/>
        <end position="995"/>
    </location>
</feature>
<dbReference type="GO" id="GO:0003006">
    <property type="term" value="P:developmental process involved in reproduction"/>
    <property type="evidence" value="ECO:0007669"/>
    <property type="project" value="UniProtKB-ARBA"/>
</dbReference>
<accession>A0AAV6TP91</accession>
<dbReference type="PROSITE" id="PS00690">
    <property type="entry name" value="DEAH_ATP_HELICASE"/>
    <property type="match status" value="1"/>
</dbReference>
<dbReference type="PANTHER" id="PTHR18934:SF91">
    <property type="entry name" value="PRE-MRNA-SPLICING FACTOR ATP-DEPENDENT RNA HELICASE PRP16"/>
    <property type="match status" value="1"/>
</dbReference>
<dbReference type="Pfam" id="PF04408">
    <property type="entry name" value="WHD_HA2"/>
    <property type="match status" value="1"/>
</dbReference>
<evidence type="ECO:0000259" key="11">
    <source>
        <dbReference type="PROSITE" id="PS51192"/>
    </source>
</evidence>
<keyword evidence="4" id="KW-0378">Hydrolase</keyword>
<dbReference type="GO" id="GO:0016787">
    <property type="term" value="F:hydrolase activity"/>
    <property type="evidence" value="ECO:0007669"/>
    <property type="project" value="UniProtKB-KW"/>
</dbReference>
<dbReference type="PROSITE" id="PS51194">
    <property type="entry name" value="HELICASE_CTER"/>
    <property type="match status" value="1"/>
</dbReference>
<dbReference type="Pfam" id="PF00270">
    <property type="entry name" value="DEAD"/>
    <property type="match status" value="1"/>
</dbReference>
<dbReference type="SMART" id="SM00490">
    <property type="entry name" value="HELICc"/>
    <property type="match status" value="1"/>
</dbReference>
<feature type="compositionally biased region" description="Basic and acidic residues" evidence="10">
    <location>
        <begin position="956"/>
        <end position="968"/>
    </location>
</feature>
<dbReference type="FunFam" id="3.40.50.300:FF:000007">
    <property type="entry name" value="Pre-mRNA-splicing factor ATP-dependent RNA helicase"/>
    <property type="match status" value="1"/>
</dbReference>
<evidence type="ECO:0000256" key="6">
    <source>
        <dbReference type="ARBA" id="ARBA00022840"/>
    </source>
</evidence>
<evidence type="ECO:0000256" key="9">
    <source>
        <dbReference type="ARBA" id="ARBA00047984"/>
    </source>
</evidence>
<dbReference type="CDD" id="cd17983">
    <property type="entry name" value="DEXHc_DHX38"/>
    <property type="match status" value="1"/>
</dbReference>
<dbReference type="EC" id="3.6.4.13" evidence="1"/>
<proteinExistence type="inferred from homology"/>
<dbReference type="GO" id="GO:0034458">
    <property type="term" value="F:3'-5' RNA helicase activity"/>
    <property type="evidence" value="ECO:0007669"/>
    <property type="project" value="TreeGrafter"/>
</dbReference>
<keyword evidence="3" id="KW-0547">Nucleotide-binding</keyword>
<keyword evidence="5" id="KW-0347">Helicase</keyword>
<dbReference type="InterPro" id="IPR027417">
    <property type="entry name" value="P-loop_NTPase"/>
</dbReference>
<dbReference type="FunFam" id="3.40.50.300:FF:000313">
    <property type="entry name" value="Pre-mRNA-splicing factor ATP-dependent RNA helicase PRP16"/>
    <property type="match status" value="1"/>
</dbReference>
<dbReference type="AlphaFoldDB" id="A0AAV6TP91"/>
<keyword evidence="6" id="KW-0067">ATP-binding</keyword>
<sequence>MKFMSGWDEDDSTPDYKSSWDLPSPRHSSSDRRSERSHRSSKSDRSANPTPAHRYNEWVRDRKRSGATPRNSVRDENIPWNTEEEKQEWEEEIKRLDREWYSIDEGYDDQHNPFSSMSQDYAQKKEEALEQKKKKRMSAQQRQIHKDNEKWETNRMLTSGVVLKLDYDEDFEEDNEARVHLLVQNVVPPFLDGRIVFTKQPEPVVPVKDPTSDLAMIARKGSHAVRLFREQKERKKAQKKEWELAGTRLGDIMGVKKAEEKEVKEEDNQDYKEDHKFAEHMRGKGEASSDFAKKKSMLQQRQFLPVFAVRQELLNVIRDNSVIIIVGETGSGKTTQLTQYLHEEGFSKCGMIGCTQPRRVAAMSVAKRVSDEMGVQLGEEVGYAIRFEDCTSEKTIIKYMTDGILLRESLREPDLDNYSCIIMDEAHERSLNTDVLFGLLREVVARRLDLKLIVTSATMDAGKFAGFFGNVPSFTIPGRTFPVELFFSKNPVEDYVDSAVKQVLQIHLQQTTGDVLVFMPGQEDIEVTCELIAERLAELESAPQLAILPIYSQLPSDLQAKIFQKAPDGIRKCVVATNIAETSLTVDGIMYVVDSGYCKLKVYNPRIGMDALQIYPISQANANQRSGRAGRTGPGHCFRLYTEGQYKNEMLVTTVPEIQRTNLANVVLLLKSLGVKDLLQFHFMDPPPQDNMLNSMYQLWILGALDNVGDLTPLGRNMIEFPLDPPLSKMLIVSVDMGCSAEILITVSMLSVPAIFYRPKGREEESDLAREKFQVPESDHLTFLNVYLQWKQHGFSASWCNEHFIHVKAMRKVREVRQQLKEIMIQNKLELVSCGNEWDVVRKCICSAYFHQAARLKGIGEYVNSRTGMPCHLHPTSALFGMGFTPDYIVYHELVMTSKEYMQCVTSVDGYWLAELGPMFFSVKESSRSRLENRKMAKMSQSQMEEEMSAANQELQNEKRRKEEELKSVRKKTVISTPGKTDLTTPRRKPERFGL</sequence>
<dbReference type="SMART" id="SM00487">
    <property type="entry name" value="DEXDc"/>
    <property type="match status" value="1"/>
</dbReference>
<dbReference type="InterPro" id="IPR011545">
    <property type="entry name" value="DEAD/DEAH_box_helicase_dom"/>
</dbReference>
<evidence type="ECO:0000256" key="4">
    <source>
        <dbReference type="ARBA" id="ARBA00022801"/>
    </source>
</evidence>
<dbReference type="PROSITE" id="PS51192">
    <property type="entry name" value="HELICASE_ATP_BIND_1"/>
    <property type="match status" value="1"/>
</dbReference>
<dbReference type="SMART" id="SM00847">
    <property type="entry name" value="HA2"/>
    <property type="match status" value="1"/>
</dbReference>
<dbReference type="InterPro" id="IPR007502">
    <property type="entry name" value="Helicase-assoc_dom"/>
</dbReference>
<dbReference type="Gene3D" id="3.40.50.300">
    <property type="entry name" value="P-loop containing nucleotide triphosphate hydrolases"/>
    <property type="match status" value="2"/>
</dbReference>
<keyword evidence="2" id="KW-0507">mRNA processing</keyword>
<feature type="region of interest" description="Disordered" evidence="10">
    <location>
        <begin position="123"/>
        <end position="145"/>
    </location>
</feature>
<comment type="similarity">
    <text evidence="8">Belongs to the DEAD box helicase family. DEAH subfamily. PRP16 sub-subfamily.</text>
</comment>
<protein>
    <recommendedName>
        <fullName evidence="1">RNA helicase</fullName>
        <ecNumber evidence="1">3.6.4.13</ecNumber>
    </recommendedName>
</protein>
<dbReference type="FunFam" id="1.20.120.1080:FF:000001">
    <property type="entry name" value="Pre-mRNA-splicing factor ATP-dependent RNA helicase"/>
    <property type="match status" value="1"/>
</dbReference>
<evidence type="ECO:0000313" key="14">
    <source>
        <dbReference type="Proteomes" id="UP000827092"/>
    </source>
</evidence>
<dbReference type="Pfam" id="PF21010">
    <property type="entry name" value="HA2_C"/>
    <property type="match status" value="1"/>
</dbReference>
<evidence type="ECO:0000256" key="3">
    <source>
        <dbReference type="ARBA" id="ARBA00022741"/>
    </source>
</evidence>
<name>A0AAV6TP91_9ARAC</name>
<evidence type="ECO:0000256" key="2">
    <source>
        <dbReference type="ARBA" id="ARBA00022664"/>
    </source>
</evidence>
<dbReference type="InterPro" id="IPR014001">
    <property type="entry name" value="Helicase_ATP-bd"/>
</dbReference>
<dbReference type="InterPro" id="IPR002464">
    <property type="entry name" value="DNA/RNA_helicase_DEAH_CS"/>
</dbReference>
<keyword evidence="14" id="KW-1185">Reference proteome</keyword>